<feature type="region of interest" description="Disordered" evidence="1">
    <location>
        <begin position="596"/>
        <end position="695"/>
    </location>
</feature>
<name>E5AC17_LEPMJ</name>
<feature type="compositionally biased region" description="Low complexity" evidence="1">
    <location>
        <begin position="603"/>
        <end position="616"/>
    </location>
</feature>
<feature type="compositionally biased region" description="Basic and acidic residues" evidence="1">
    <location>
        <begin position="643"/>
        <end position="689"/>
    </location>
</feature>
<feature type="compositionally biased region" description="Pro residues" evidence="1">
    <location>
        <begin position="426"/>
        <end position="437"/>
    </location>
</feature>
<evidence type="ECO:0000313" key="3">
    <source>
        <dbReference type="Proteomes" id="UP000002668"/>
    </source>
</evidence>
<evidence type="ECO:0000256" key="1">
    <source>
        <dbReference type="SAM" id="MobiDB-lite"/>
    </source>
</evidence>
<feature type="region of interest" description="Disordered" evidence="1">
    <location>
        <begin position="520"/>
        <end position="561"/>
    </location>
</feature>
<protein>
    <submittedName>
        <fullName evidence="2">Predicted protein</fullName>
    </submittedName>
</protein>
<gene>
    <name evidence="2" type="ORF">LEMA_P023380.1</name>
</gene>
<dbReference type="Proteomes" id="UP000002668">
    <property type="component" value="Genome"/>
</dbReference>
<feature type="region of interest" description="Disordered" evidence="1">
    <location>
        <begin position="725"/>
        <end position="771"/>
    </location>
</feature>
<feature type="compositionally biased region" description="Gly residues" evidence="1">
    <location>
        <begin position="734"/>
        <end position="754"/>
    </location>
</feature>
<dbReference type="eggNOG" id="ENOG502R8A5">
    <property type="taxonomic scope" value="Eukaryota"/>
</dbReference>
<dbReference type="AlphaFoldDB" id="E5AC17"/>
<dbReference type="InParanoid" id="E5AC17"/>
<proteinExistence type="predicted"/>
<organism evidence="3">
    <name type="scientific">Leptosphaeria maculans (strain JN3 / isolate v23.1.3 / race Av1-4-5-6-7-8)</name>
    <name type="common">Blackleg fungus</name>
    <name type="synonym">Phoma lingam</name>
    <dbReference type="NCBI Taxonomy" id="985895"/>
    <lineage>
        <taxon>Eukaryota</taxon>
        <taxon>Fungi</taxon>
        <taxon>Dikarya</taxon>
        <taxon>Ascomycota</taxon>
        <taxon>Pezizomycotina</taxon>
        <taxon>Dothideomycetes</taxon>
        <taxon>Pleosporomycetidae</taxon>
        <taxon>Pleosporales</taxon>
        <taxon>Pleosporineae</taxon>
        <taxon>Leptosphaeriaceae</taxon>
        <taxon>Plenodomus</taxon>
        <taxon>Plenodomus lingam/Leptosphaeria maculans species complex</taxon>
    </lineage>
</organism>
<dbReference type="OrthoDB" id="3795533at2759"/>
<evidence type="ECO:0000313" key="2">
    <source>
        <dbReference type="EMBL" id="CBY01208.1"/>
    </source>
</evidence>
<dbReference type="VEuPathDB" id="FungiDB:LEMA_P023380.1"/>
<feature type="compositionally biased region" description="Acidic residues" evidence="1">
    <location>
        <begin position="375"/>
        <end position="387"/>
    </location>
</feature>
<accession>E5AC17</accession>
<sequence length="771" mass="83226">MDLEAPTFNSLNTAQKRALILRDQLRWFDPQHLDSFIDGLANPEPPDYKNINGVTTPDLVFVKLKASASRFELGNVIFPEENHGVLHAYLIFEHGKIEMHTEEALAESEQSLDHVAIHGFIARTMVEMFKKKIGMIMARISILNEARRSAYSSPPNSPVCIASGETLSRLQAPKKKSKDGFSAPALKHWRREPNTPVTPHITNTRPVAGLCSIPASLKAATFAAVPEQTKIDLFNNIASAAFPNFDNLMVASWNVVSVYSACGSDFPEMHKAVVELKDVLQDFDSAFGATVSRTPVQYRSDWAGEGRMGGGVARPLRTEANIDKSPTGAVESSEKAVQELPSQDQDSEMMDREGEQLSDTEQDLPAPALSHQDEDSPSESEIGEDDAPALRPSDPHVRQRYERRKPTNVEPEFLKHVHTSSEPLPLRTPPSAPPPAHPTSSQSKIIRIGDKKSQVLRNNSPAPIEEGHPAPINAIAATPRAITGVESLPLVTKTSPAQGANVPALTPAAAPSTLSAIASPSAAPIASPTINKRKASGSPTPGTSKKKLISDLSTAQVQEKARTTRTEILRKWKCFDPDVVPRPFLGLHHSLQAELERRGHGEASASSSRIGSSSNAQQAHGRVRTRDQEDQEHTADRIAAGRSTERAPAELQKRIEERNRERERERGTPCRTSERPAKRSTEVVSRHSEGSPAEARPVVTGMFGAYLGKSMLGAKKSIGIAPVAPMFGTEGSKNNGGGRSGSGTGGAAGNGSSGSGNDVDFAESGRRDRRG</sequence>
<reference evidence="3" key="1">
    <citation type="journal article" date="2011" name="Nat. Commun.">
        <title>Effector diversification within compartments of the Leptosphaeria maculans genome affected by Repeat-Induced Point mutations.</title>
        <authorList>
            <person name="Rouxel T."/>
            <person name="Grandaubert J."/>
            <person name="Hane J.K."/>
            <person name="Hoede C."/>
            <person name="van de Wouw A.P."/>
            <person name="Couloux A."/>
            <person name="Dominguez V."/>
            <person name="Anthouard V."/>
            <person name="Bally P."/>
            <person name="Bourras S."/>
            <person name="Cozijnsen A.J."/>
            <person name="Ciuffetti L.M."/>
            <person name="Degrave A."/>
            <person name="Dilmaghani A."/>
            <person name="Duret L."/>
            <person name="Fudal I."/>
            <person name="Goodwin S.B."/>
            <person name="Gout L."/>
            <person name="Glaser N."/>
            <person name="Linglin J."/>
            <person name="Kema G.H.J."/>
            <person name="Lapalu N."/>
            <person name="Lawrence C.B."/>
            <person name="May K."/>
            <person name="Meyer M."/>
            <person name="Ollivier B."/>
            <person name="Poulain J."/>
            <person name="Schoch C.L."/>
            <person name="Simon A."/>
            <person name="Spatafora J.W."/>
            <person name="Stachowiak A."/>
            <person name="Turgeon B.G."/>
            <person name="Tyler B.M."/>
            <person name="Vincent D."/>
            <person name="Weissenbach J."/>
            <person name="Amselem J."/>
            <person name="Quesneville H."/>
            <person name="Oliver R.P."/>
            <person name="Wincker P."/>
            <person name="Balesdent M.-H."/>
            <person name="Howlett B.J."/>
        </authorList>
    </citation>
    <scope>NUCLEOTIDE SEQUENCE [LARGE SCALE GENOMIC DNA]</scope>
    <source>
        <strain evidence="3">JN3 / isolate v23.1.3 / race Av1-4-5-6-7-8</strain>
    </source>
</reference>
<dbReference type="EMBL" id="FP929138">
    <property type="protein sequence ID" value="CBY01208.1"/>
    <property type="molecule type" value="Genomic_DNA"/>
</dbReference>
<keyword evidence="3" id="KW-1185">Reference proteome</keyword>
<feature type="region of interest" description="Disordered" evidence="1">
    <location>
        <begin position="301"/>
        <end position="452"/>
    </location>
</feature>
<dbReference type="HOGENOM" id="CLU_362492_0_0_1"/>
<feature type="compositionally biased region" description="Basic and acidic residues" evidence="1">
    <location>
        <begin position="393"/>
        <end position="415"/>
    </location>
</feature>
<feature type="compositionally biased region" description="Low complexity" evidence="1">
    <location>
        <begin position="520"/>
        <end position="530"/>
    </location>
</feature>
<feature type="compositionally biased region" description="Basic and acidic residues" evidence="1">
    <location>
        <begin position="624"/>
        <end position="636"/>
    </location>
</feature>